<feature type="region of interest" description="Disordered" evidence="1">
    <location>
        <begin position="30"/>
        <end position="59"/>
    </location>
</feature>
<dbReference type="AlphaFoldDB" id="A0A101N0Q5"/>
<name>A0A101N0Q5_9ACTN</name>
<protein>
    <submittedName>
        <fullName evidence="2">Uncharacterized protein</fullName>
    </submittedName>
</protein>
<gene>
    <name evidence="2" type="ORF">AQI94_31925</name>
</gene>
<organism evidence="2 3">
    <name type="scientific">Streptomyces pseudovenezuelae</name>
    <dbReference type="NCBI Taxonomy" id="67350"/>
    <lineage>
        <taxon>Bacteria</taxon>
        <taxon>Bacillati</taxon>
        <taxon>Actinomycetota</taxon>
        <taxon>Actinomycetes</taxon>
        <taxon>Kitasatosporales</taxon>
        <taxon>Streptomycetaceae</taxon>
        <taxon>Streptomyces</taxon>
        <taxon>Streptomyces aurantiacus group</taxon>
    </lineage>
</organism>
<reference evidence="2 3" key="1">
    <citation type="submission" date="2015-10" db="EMBL/GenBank/DDBJ databases">
        <title>Draft genome sequence of Streptomyces pseudovenezuelae DSM 40212, type strain for the species Streptomyces pseudovenezuelae.</title>
        <authorList>
            <person name="Ruckert C."/>
            <person name="Winkler A."/>
            <person name="Kalinowski J."/>
            <person name="Kampfer P."/>
            <person name="Glaeser S."/>
        </authorList>
    </citation>
    <scope>NUCLEOTIDE SEQUENCE [LARGE SCALE GENOMIC DNA]</scope>
    <source>
        <strain evidence="2 3">DSM 40212</strain>
    </source>
</reference>
<evidence type="ECO:0000313" key="3">
    <source>
        <dbReference type="Proteomes" id="UP000053039"/>
    </source>
</evidence>
<comment type="caution">
    <text evidence="2">The sequence shown here is derived from an EMBL/GenBank/DDBJ whole genome shotgun (WGS) entry which is preliminary data.</text>
</comment>
<dbReference type="Proteomes" id="UP000053039">
    <property type="component" value="Unassembled WGS sequence"/>
</dbReference>
<accession>A0A101N0Q5</accession>
<proteinExistence type="predicted"/>
<dbReference type="EMBL" id="LMWM01000032">
    <property type="protein sequence ID" value="KUM84370.1"/>
    <property type="molecule type" value="Genomic_DNA"/>
</dbReference>
<evidence type="ECO:0000313" key="2">
    <source>
        <dbReference type="EMBL" id="KUM84370.1"/>
    </source>
</evidence>
<evidence type="ECO:0000256" key="1">
    <source>
        <dbReference type="SAM" id="MobiDB-lite"/>
    </source>
</evidence>
<sequence length="59" mass="6403">MRFTPDLLLDITPASDVETKTTGCMRRRTTWPVRTDGNGLPCLSRGVSAQDTVKADPGP</sequence>